<reference evidence="2" key="1">
    <citation type="journal article" date="2014" name="Int. J. Syst. Evol. Microbiol.">
        <title>Complete genome sequence of Corynebacterium casei LMG S-19264T (=DSM 44701T), isolated from a smear-ripened cheese.</title>
        <authorList>
            <consortium name="US DOE Joint Genome Institute (JGI-PGF)"/>
            <person name="Walter F."/>
            <person name="Albersmeier A."/>
            <person name="Kalinowski J."/>
            <person name="Ruckert C."/>
        </authorList>
    </citation>
    <scope>NUCLEOTIDE SEQUENCE</scope>
    <source>
        <strain evidence="2">JCM 4646</strain>
    </source>
</reference>
<dbReference type="Pfam" id="PF18986">
    <property type="entry name" value="DUF5719"/>
    <property type="match status" value="1"/>
</dbReference>
<sequence length="563" mass="54637">MKKPTFKSPSARLSPAKAKAPSAPAGAPDEPSGAVPAPADGGAGVTRTTQSLLAAAVVLAAVFGIAELRPPAVAKGAAASASSAQVERTALVCPQPLQGLTGTTTLTGFTPPGATAGGGNGFAADLVPPPAAPTAAPSASAAATPAAAPAAPAPAAPATDAPPADARLALAKPGVPVAAPAANGDTAPGSSATATGGFAPGFTVGQTTTVTDQRGLGLSGVTCGLAGTGFWFAGASTLDGRTDYVSLTNPGSVAAVVDLKLYGDKGKIDNEAATGLTIAPGASQSVLLSTLSKGPVADLAVQVVARSGRVGAALHAADGSKGADWVPVSAAPAPVQVLPGLPADTASARLVVAAPGDDDADLKIELSGKNGWFTPAGNESIHVKAGMVAAVDLGKVTRDEVASLRVSPSDEKHPTPVVAGLRVDRADKGKSDAAWLAGAVPVGKRATVADNRSKAGTLYLTSTGEAATVRVTSSAGSGGGTPATQDVQIPAGGTVGLPAPEPAGLSGTFAVTLETVSGGPVVAARMLALPLKDVPMFTIQSFADDRSTVSVPHAAQDPGLLVR</sequence>
<dbReference type="EMBL" id="BNBO01000072">
    <property type="protein sequence ID" value="GHH84262.1"/>
    <property type="molecule type" value="Genomic_DNA"/>
</dbReference>
<dbReference type="RefSeq" id="WP_190215235.1">
    <property type="nucleotide sequence ID" value="NZ_BNBO01000072.1"/>
</dbReference>
<reference evidence="2" key="2">
    <citation type="submission" date="2020-09" db="EMBL/GenBank/DDBJ databases">
        <authorList>
            <person name="Sun Q."/>
            <person name="Ohkuma M."/>
        </authorList>
    </citation>
    <scope>NUCLEOTIDE SEQUENCE</scope>
    <source>
        <strain evidence="2">JCM 4646</strain>
    </source>
</reference>
<dbReference type="AlphaFoldDB" id="A0A919GFX7"/>
<proteinExistence type="predicted"/>
<gene>
    <name evidence="2" type="ORF">GCM10018781_73170</name>
</gene>
<organism evidence="2 3">
    <name type="scientific">Kitasatospora indigofera</name>
    <dbReference type="NCBI Taxonomy" id="67307"/>
    <lineage>
        <taxon>Bacteria</taxon>
        <taxon>Bacillati</taxon>
        <taxon>Actinomycetota</taxon>
        <taxon>Actinomycetes</taxon>
        <taxon>Kitasatosporales</taxon>
        <taxon>Streptomycetaceae</taxon>
        <taxon>Kitasatospora</taxon>
    </lineage>
</organism>
<feature type="compositionally biased region" description="Low complexity" evidence="1">
    <location>
        <begin position="7"/>
        <end position="40"/>
    </location>
</feature>
<name>A0A919GFX7_9ACTN</name>
<evidence type="ECO:0000313" key="3">
    <source>
        <dbReference type="Proteomes" id="UP000617734"/>
    </source>
</evidence>
<keyword evidence="3" id="KW-1185">Reference proteome</keyword>
<comment type="caution">
    <text evidence="2">The sequence shown here is derived from an EMBL/GenBank/DDBJ whole genome shotgun (WGS) entry which is preliminary data.</text>
</comment>
<dbReference type="Proteomes" id="UP000617734">
    <property type="component" value="Unassembled WGS sequence"/>
</dbReference>
<evidence type="ECO:0000313" key="2">
    <source>
        <dbReference type="EMBL" id="GHH84262.1"/>
    </source>
</evidence>
<dbReference type="GeneID" id="95357559"/>
<evidence type="ECO:0000256" key="1">
    <source>
        <dbReference type="SAM" id="MobiDB-lite"/>
    </source>
</evidence>
<evidence type="ECO:0008006" key="4">
    <source>
        <dbReference type="Google" id="ProtNLM"/>
    </source>
</evidence>
<feature type="region of interest" description="Disordered" evidence="1">
    <location>
        <begin position="1"/>
        <end position="43"/>
    </location>
</feature>
<accession>A0A919GFX7</accession>
<dbReference type="InterPro" id="IPR043777">
    <property type="entry name" value="DUF5719"/>
</dbReference>
<protein>
    <recommendedName>
        <fullName evidence="4">Secreted protein</fullName>
    </recommendedName>
</protein>